<organism evidence="2 3">
    <name type="scientific">Cryphonectria parasitica (strain ATCC 38755 / EP155)</name>
    <dbReference type="NCBI Taxonomy" id="660469"/>
    <lineage>
        <taxon>Eukaryota</taxon>
        <taxon>Fungi</taxon>
        <taxon>Dikarya</taxon>
        <taxon>Ascomycota</taxon>
        <taxon>Pezizomycotina</taxon>
        <taxon>Sordariomycetes</taxon>
        <taxon>Sordariomycetidae</taxon>
        <taxon>Diaporthales</taxon>
        <taxon>Cryphonectriaceae</taxon>
        <taxon>Cryphonectria-Endothia species complex</taxon>
        <taxon>Cryphonectria</taxon>
    </lineage>
</organism>
<dbReference type="AlphaFoldDB" id="A0A9P4Y8W9"/>
<dbReference type="EMBL" id="MU032345">
    <property type="protein sequence ID" value="KAF3768916.1"/>
    <property type="molecule type" value="Genomic_DNA"/>
</dbReference>
<reference evidence="2" key="1">
    <citation type="journal article" date="2020" name="Phytopathology">
        <title>Genome sequence of the chestnut blight fungus Cryphonectria parasitica EP155: A fundamental resource for an archetypical invasive plant pathogen.</title>
        <authorList>
            <person name="Crouch J.A."/>
            <person name="Dawe A."/>
            <person name="Aerts A."/>
            <person name="Barry K."/>
            <person name="Churchill A.C.L."/>
            <person name="Grimwood J."/>
            <person name="Hillman B."/>
            <person name="Milgroom M.G."/>
            <person name="Pangilinan J."/>
            <person name="Smith M."/>
            <person name="Salamov A."/>
            <person name="Schmutz J."/>
            <person name="Yadav J."/>
            <person name="Grigoriev I.V."/>
            <person name="Nuss D."/>
        </authorList>
    </citation>
    <scope>NUCLEOTIDE SEQUENCE</scope>
    <source>
        <strain evidence="2">EP155</strain>
    </source>
</reference>
<feature type="region of interest" description="Disordered" evidence="1">
    <location>
        <begin position="850"/>
        <end position="869"/>
    </location>
</feature>
<gene>
    <name evidence="2" type="ORF">M406DRAFT_327327</name>
</gene>
<accession>A0A9P4Y8W9</accession>
<dbReference type="Pfam" id="PF08728">
    <property type="entry name" value="CRT10"/>
    <property type="match status" value="1"/>
</dbReference>
<keyword evidence="3" id="KW-1185">Reference proteome</keyword>
<evidence type="ECO:0000256" key="1">
    <source>
        <dbReference type="SAM" id="MobiDB-lite"/>
    </source>
</evidence>
<feature type="region of interest" description="Disordered" evidence="1">
    <location>
        <begin position="921"/>
        <end position="942"/>
    </location>
</feature>
<evidence type="ECO:0000313" key="3">
    <source>
        <dbReference type="Proteomes" id="UP000803844"/>
    </source>
</evidence>
<feature type="compositionally biased region" description="Basic and acidic residues" evidence="1">
    <location>
        <begin position="227"/>
        <end position="237"/>
    </location>
</feature>
<evidence type="ECO:0000313" key="2">
    <source>
        <dbReference type="EMBL" id="KAF3768916.1"/>
    </source>
</evidence>
<dbReference type="Proteomes" id="UP000803844">
    <property type="component" value="Unassembled WGS sequence"/>
</dbReference>
<feature type="region of interest" description="Disordered" evidence="1">
    <location>
        <begin position="215"/>
        <end position="239"/>
    </location>
</feature>
<dbReference type="RefSeq" id="XP_040779877.1">
    <property type="nucleotide sequence ID" value="XM_040920195.1"/>
</dbReference>
<feature type="compositionally biased region" description="Basic and acidic residues" evidence="1">
    <location>
        <begin position="850"/>
        <end position="867"/>
    </location>
</feature>
<protein>
    <submittedName>
        <fullName evidence="2">Uncharacterized protein</fullName>
    </submittedName>
</protein>
<proteinExistence type="predicted"/>
<comment type="caution">
    <text evidence="2">The sequence shown here is derived from an EMBL/GenBank/DDBJ whole genome shotgun (WGS) entry which is preliminary data.</text>
</comment>
<dbReference type="InterPro" id="IPR014839">
    <property type="entry name" value="Crt10"/>
</dbReference>
<dbReference type="GeneID" id="63837324"/>
<name>A0A9P4Y8W9_CRYP1</name>
<sequence>MTQPFANPPPPSLPTLPGFHVNFSSVPRARVDKKEEDMKIPEDTTKIPDTSERGFLCPYTVQFAGAQRDRFPGWRHDIRQGMLAGHDLEPYPDNFTGQWDNYPQVSRLRKNLTAMSQYYNLYFVAYRGWIHVYKPNRNAKRVLGRPLAILNPFMSQTPMADITRNHINPRVTNAVNDMLVGDLGDKEILLIARDNGEVVAWYTATIAQDVEASLSAGGGVSDDEDHDPPTGRAERLPSPKHFFHDNVGMSAWGLAIHKKSRLIAVSANTHEVTVFAFALDGQDANAQFKDRPLSVTEMFNGTQGLRSRPVQPGVLQQIYVRLQDQSCDSEGHDHSSPAHRQCLKARKHAMKHMNEIGQLERRYCDRRRPWRIIIPMGPESSNLPSLSFCEDPRGYADRIAVIDITGALFVADIWSLCTRPFKVPMHNVQSPNTTANGHRMYQEVQGWNVLAITDSQLLPTRSVRSAIGLAPCKAVYRGKTNRGAWLDTSKCMADVRHDSAHEAHAIRVARYEENDFSSAHDGLYRHDVLFETRPLNVSDKVARPDFRDKEGELLAMTMVPLDGEHRPSFDDYEELADFVGPESSQSRRARLPRALTLAEFRDSRGYEPETAHFLAGVSFLRANREDVEILSLADTSQTCGVVCHNVLGDVNPGQGRGPWDMPYSKRCSMLLTIPELHMVILGSMNGRVALLTLTKPMPSNPPLGTPPKNIPERAFRVDAVLPFESEDTRKQRPYVCLLGIAVSPVPEGRATGLKLRAERQHAHGGRRWRHRGADGRRAVTAAVEAEEEEGAASPPRRWRLILHYMNHDILQYEIARRPDGAEAESEWEERAWRKEWDISRRASALARRNEEDEEKIHRPPQIHHSESDLESAVGTSQVNFAGGSKSNCPVGVHGGPPIQGLEGLDGTASDEDGSFIFETQSDDSSEGNVLNGTEHGNGGQGGITSFEPVAGQATENTAGQAFEMDNDFHYTLQAVQGTGPIDFAEGAGDAMENVNDDGGG</sequence>
<dbReference type="OrthoDB" id="5591786at2759"/>